<name>A0ABU0LFP1_XANAG</name>
<organism evidence="1 2">
    <name type="scientific">Xanthobacter agilis</name>
    <dbReference type="NCBI Taxonomy" id="47492"/>
    <lineage>
        <taxon>Bacteria</taxon>
        <taxon>Pseudomonadati</taxon>
        <taxon>Pseudomonadota</taxon>
        <taxon>Alphaproteobacteria</taxon>
        <taxon>Hyphomicrobiales</taxon>
        <taxon>Xanthobacteraceae</taxon>
        <taxon>Xanthobacter</taxon>
    </lineage>
</organism>
<comment type="caution">
    <text evidence="1">The sequence shown here is derived from an EMBL/GenBank/DDBJ whole genome shotgun (WGS) entry which is preliminary data.</text>
</comment>
<evidence type="ECO:0000313" key="2">
    <source>
        <dbReference type="Proteomes" id="UP001241747"/>
    </source>
</evidence>
<keyword evidence="2" id="KW-1185">Reference proteome</keyword>
<protein>
    <submittedName>
        <fullName evidence="1">Uncharacterized protein</fullName>
    </submittedName>
</protein>
<gene>
    <name evidence="1" type="ORF">QOZ94_002765</name>
</gene>
<accession>A0ABU0LFP1</accession>
<dbReference type="EMBL" id="JAUSVY010000006">
    <property type="protein sequence ID" value="MDQ0505961.1"/>
    <property type="molecule type" value="Genomic_DNA"/>
</dbReference>
<reference evidence="1 2" key="1">
    <citation type="submission" date="2023-07" db="EMBL/GenBank/DDBJ databases">
        <title>Genomic Encyclopedia of Type Strains, Phase IV (KMG-IV): sequencing the most valuable type-strain genomes for metagenomic binning, comparative biology and taxonomic classification.</title>
        <authorList>
            <person name="Goeker M."/>
        </authorList>
    </citation>
    <scope>NUCLEOTIDE SEQUENCE [LARGE SCALE GENOMIC DNA]</scope>
    <source>
        <strain evidence="1 2">DSM 3770</strain>
    </source>
</reference>
<dbReference type="RefSeq" id="WP_237347715.1">
    <property type="nucleotide sequence ID" value="NZ_JABWGX010000048.1"/>
</dbReference>
<sequence>MRDPAKTHAVATSVIAGLRNAAVKAQRSGDVTIASDIRENIALLEWVVKDIQQQITAQECAKAGGR</sequence>
<dbReference type="Proteomes" id="UP001241747">
    <property type="component" value="Unassembled WGS sequence"/>
</dbReference>
<evidence type="ECO:0000313" key="1">
    <source>
        <dbReference type="EMBL" id="MDQ0505961.1"/>
    </source>
</evidence>
<proteinExistence type="predicted"/>